<comment type="caution">
    <text evidence="1">The sequence shown here is derived from an EMBL/GenBank/DDBJ whole genome shotgun (WGS) entry which is preliminary data.</text>
</comment>
<sequence>MEPPDFNTMITLSVARFKPPVRSVTVLQDPSTPSTATGLLDNATKDFIGRRTWKTTSGSLKAVWGPETEKVLLAGVLQRISY</sequence>
<evidence type="ECO:0000313" key="2">
    <source>
        <dbReference type="Proteomes" id="UP001556367"/>
    </source>
</evidence>
<gene>
    <name evidence="1" type="ORF">HGRIS_001646</name>
</gene>
<dbReference type="Proteomes" id="UP001556367">
    <property type="component" value="Unassembled WGS sequence"/>
</dbReference>
<proteinExistence type="predicted"/>
<organism evidence="1 2">
    <name type="scientific">Hohenbuehelia grisea</name>
    <dbReference type="NCBI Taxonomy" id="104357"/>
    <lineage>
        <taxon>Eukaryota</taxon>
        <taxon>Fungi</taxon>
        <taxon>Dikarya</taxon>
        <taxon>Basidiomycota</taxon>
        <taxon>Agaricomycotina</taxon>
        <taxon>Agaricomycetes</taxon>
        <taxon>Agaricomycetidae</taxon>
        <taxon>Agaricales</taxon>
        <taxon>Pleurotineae</taxon>
        <taxon>Pleurotaceae</taxon>
        <taxon>Hohenbuehelia</taxon>
    </lineage>
</organism>
<protein>
    <submittedName>
        <fullName evidence="1">Uncharacterized protein</fullName>
    </submittedName>
</protein>
<name>A0ABR3JI38_9AGAR</name>
<dbReference type="EMBL" id="JASNQZ010000006">
    <property type="protein sequence ID" value="KAL0955399.1"/>
    <property type="molecule type" value="Genomic_DNA"/>
</dbReference>
<keyword evidence="2" id="KW-1185">Reference proteome</keyword>
<reference evidence="2" key="1">
    <citation type="submission" date="2024-06" db="EMBL/GenBank/DDBJ databases">
        <title>Multi-omics analyses provide insights into the biosynthesis of the anticancer antibiotic pleurotin in Hohenbuehelia grisea.</title>
        <authorList>
            <person name="Weaver J.A."/>
            <person name="Alberti F."/>
        </authorList>
    </citation>
    <scope>NUCLEOTIDE SEQUENCE [LARGE SCALE GENOMIC DNA]</scope>
    <source>
        <strain evidence="2">T-177</strain>
    </source>
</reference>
<evidence type="ECO:0000313" key="1">
    <source>
        <dbReference type="EMBL" id="KAL0955399.1"/>
    </source>
</evidence>
<accession>A0ABR3JI38</accession>